<evidence type="ECO:0000259" key="3">
    <source>
        <dbReference type="Pfam" id="PF16344"/>
    </source>
</evidence>
<sequence>MRKTDLEKVFKNYSKARTSDREERNLAKFFAHYEKQVDESAVSDSYRNEMLKAIEAKIDGRTGKVRRLFPEWLKVAASVMILIAMAYGSFQIYDSQKQIQYAMASTERGQKTTLTLSDGSLIYLNAESSLKYPEFFNQDHREVWLEGEAFFEVARDESRPFIIHSQHAETTVLGTSFTVSDYADSEASVTVSTGKVRVFSAQLDSSLILVPNDRLILREQNMVLSQVNAAEQNAWYKGILRFDGARLESLVPKLERWYAVDFIVEDPELLNCAISGKFKNASLTSFLESLKFIHGLEYEFNDQDQVILKGKICK</sequence>
<dbReference type="Gene3D" id="2.60.120.1440">
    <property type="match status" value="1"/>
</dbReference>
<dbReference type="Proteomes" id="UP000516305">
    <property type="component" value="Chromosome"/>
</dbReference>
<keyword evidence="1" id="KW-1133">Transmembrane helix</keyword>
<dbReference type="RefSeq" id="WP_210758200.1">
    <property type="nucleotide sequence ID" value="NZ_CP060139.1"/>
</dbReference>
<evidence type="ECO:0000313" key="5">
    <source>
        <dbReference type="Proteomes" id="UP000516305"/>
    </source>
</evidence>
<dbReference type="GO" id="GO:0016989">
    <property type="term" value="F:sigma factor antagonist activity"/>
    <property type="evidence" value="ECO:0007669"/>
    <property type="project" value="TreeGrafter"/>
</dbReference>
<keyword evidence="5" id="KW-1185">Reference proteome</keyword>
<dbReference type="PANTHER" id="PTHR30273">
    <property type="entry name" value="PERIPLASMIC SIGNAL SENSOR AND SIGMA FACTOR ACTIVATOR FECR-RELATED"/>
    <property type="match status" value="1"/>
</dbReference>
<dbReference type="Pfam" id="PF16344">
    <property type="entry name" value="FecR_C"/>
    <property type="match status" value="1"/>
</dbReference>
<feature type="domain" description="FecR protein" evidence="2">
    <location>
        <begin position="105"/>
        <end position="197"/>
    </location>
</feature>
<organism evidence="4 5">
    <name type="scientific">Croceimicrobium hydrocarbonivorans</name>
    <dbReference type="NCBI Taxonomy" id="2761580"/>
    <lineage>
        <taxon>Bacteria</taxon>
        <taxon>Pseudomonadati</taxon>
        <taxon>Bacteroidota</taxon>
        <taxon>Flavobacteriia</taxon>
        <taxon>Flavobacteriales</taxon>
        <taxon>Owenweeksiaceae</taxon>
        <taxon>Croceimicrobium</taxon>
    </lineage>
</organism>
<evidence type="ECO:0000259" key="2">
    <source>
        <dbReference type="Pfam" id="PF04773"/>
    </source>
</evidence>
<accession>A0A7H0VD68</accession>
<keyword evidence="1" id="KW-0472">Membrane</keyword>
<keyword evidence="1" id="KW-0812">Transmembrane</keyword>
<dbReference type="Gene3D" id="3.55.50.30">
    <property type="match status" value="1"/>
</dbReference>
<dbReference type="PIRSF" id="PIRSF018266">
    <property type="entry name" value="FecR"/>
    <property type="match status" value="1"/>
</dbReference>
<dbReference type="InterPro" id="IPR012373">
    <property type="entry name" value="Ferrdict_sens_TM"/>
</dbReference>
<gene>
    <name evidence="4" type="ORF">H4K34_14985</name>
</gene>
<evidence type="ECO:0000256" key="1">
    <source>
        <dbReference type="SAM" id="Phobius"/>
    </source>
</evidence>
<dbReference type="AlphaFoldDB" id="A0A7H0VD68"/>
<feature type="domain" description="Protein FecR C-terminal" evidence="3">
    <location>
        <begin position="240"/>
        <end position="307"/>
    </location>
</feature>
<proteinExistence type="predicted"/>
<name>A0A7H0VD68_9FLAO</name>
<evidence type="ECO:0000313" key="4">
    <source>
        <dbReference type="EMBL" id="QNR23666.1"/>
    </source>
</evidence>
<feature type="transmembrane region" description="Helical" evidence="1">
    <location>
        <begin position="72"/>
        <end position="90"/>
    </location>
</feature>
<dbReference type="InterPro" id="IPR032508">
    <property type="entry name" value="FecR_C"/>
</dbReference>
<dbReference type="InterPro" id="IPR006860">
    <property type="entry name" value="FecR"/>
</dbReference>
<protein>
    <submittedName>
        <fullName evidence="4">FecR domain-containing protein</fullName>
    </submittedName>
</protein>
<dbReference type="KEGG" id="chyd:H4K34_14985"/>
<dbReference type="EMBL" id="CP060139">
    <property type="protein sequence ID" value="QNR23666.1"/>
    <property type="molecule type" value="Genomic_DNA"/>
</dbReference>
<reference evidence="4 5" key="1">
    <citation type="submission" date="2020-08" db="EMBL/GenBank/DDBJ databases">
        <title>Croceimicrobium hydrocarbonivorans gen. nov., sp. nov., a novel marine bacterium isolated from a bacterial consortium that degrades polyethylene terephthalate.</title>
        <authorList>
            <person name="Liu R."/>
        </authorList>
    </citation>
    <scope>NUCLEOTIDE SEQUENCE [LARGE SCALE GENOMIC DNA]</scope>
    <source>
        <strain evidence="4 5">A20-9</strain>
    </source>
</reference>
<dbReference type="Pfam" id="PF04773">
    <property type="entry name" value="FecR"/>
    <property type="match status" value="1"/>
</dbReference>
<dbReference type="PANTHER" id="PTHR30273:SF2">
    <property type="entry name" value="PROTEIN FECR"/>
    <property type="match status" value="1"/>
</dbReference>